<sequence>MKLLVSALEHSANVHLKRLSQELPKEVEFEGIFTKELGDPIVDLQSLAIMGFVDAIKKLRFFFKLADKMVELAKDADKVLLMDSSGFNLPLAKKIKKAYPDKEIIYYILPQAWAWKQKRIPVLERTCDHLCSILPFEKEYYSKDAPIEYVGHPLLDIIPDFKESISKEIKEVLFMPGSRKREITKLMPHFKKMRRELGSSIKATIVIPPFFTQEEQQKLYGDLYEFNIEHDSYKAMLRADFGFICSGTATLEASLIGLPFVLTYIANRLDYLIASRLVKLNYIGLANIMLEKKDGSFIHPELIQDDVSVENMLKAYKDIDRDRFLERSKELRNYLAHGSATNVAKIILA</sequence>
<reference evidence="8" key="1">
    <citation type="submission" date="2016-10" db="EMBL/GenBank/DDBJ databases">
        <authorList>
            <person name="de Groot N.N."/>
        </authorList>
    </citation>
    <scope>NUCLEOTIDE SEQUENCE</scope>
</reference>
<evidence type="ECO:0000256" key="1">
    <source>
        <dbReference type="ARBA" id="ARBA00012687"/>
    </source>
</evidence>
<keyword evidence="3" id="KW-0441">Lipid A biosynthesis</keyword>
<dbReference type="GO" id="GO:0008915">
    <property type="term" value="F:lipid-A-disaccharide synthase activity"/>
    <property type="evidence" value="ECO:0007669"/>
    <property type="project" value="UniProtKB-EC"/>
</dbReference>
<dbReference type="AlphaFoldDB" id="A0A1W1C013"/>
<keyword evidence="4 8" id="KW-0328">Glycosyltransferase</keyword>
<gene>
    <name evidence="8" type="ORF">MNB_SM-7-190</name>
</gene>
<evidence type="ECO:0000256" key="2">
    <source>
        <dbReference type="ARBA" id="ARBA00022516"/>
    </source>
</evidence>
<comment type="catalytic activity">
    <reaction evidence="7">
        <text>a lipid X + a UDP-2-N,3-O-bis[(3R)-3-hydroxyacyl]-alpha-D-glucosamine = a lipid A disaccharide + UDP + H(+)</text>
        <dbReference type="Rhea" id="RHEA:67828"/>
        <dbReference type="ChEBI" id="CHEBI:15378"/>
        <dbReference type="ChEBI" id="CHEBI:58223"/>
        <dbReference type="ChEBI" id="CHEBI:137748"/>
        <dbReference type="ChEBI" id="CHEBI:176338"/>
        <dbReference type="ChEBI" id="CHEBI:176343"/>
        <dbReference type="EC" id="2.4.1.182"/>
    </reaction>
</comment>
<dbReference type="GO" id="GO:0009245">
    <property type="term" value="P:lipid A biosynthetic process"/>
    <property type="evidence" value="ECO:0007669"/>
    <property type="project" value="UniProtKB-KW"/>
</dbReference>
<evidence type="ECO:0000256" key="7">
    <source>
        <dbReference type="ARBA" id="ARBA00048975"/>
    </source>
</evidence>
<evidence type="ECO:0000256" key="3">
    <source>
        <dbReference type="ARBA" id="ARBA00022556"/>
    </source>
</evidence>
<evidence type="ECO:0000256" key="6">
    <source>
        <dbReference type="ARBA" id="ARBA00023098"/>
    </source>
</evidence>
<dbReference type="PANTHER" id="PTHR30372:SF4">
    <property type="entry name" value="LIPID-A-DISACCHARIDE SYNTHASE, MITOCHONDRIAL-RELATED"/>
    <property type="match status" value="1"/>
</dbReference>
<evidence type="ECO:0000256" key="4">
    <source>
        <dbReference type="ARBA" id="ARBA00022676"/>
    </source>
</evidence>
<dbReference type="Pfam" id="PF02684">
    <property type="entry name" value="LpxB"/>
    <property type="match status" value="1"/>
</dbReference>
<dbReference type="SUPFAM" id="SSF53756">
    <property type="entry name" value="UDP-Glycosyltransferase/glycogen phosphorylase"/>
    <property type="match status" value="1"/>
</dbReference>
<dbReference type="InterPro" id="IPR003835">
    <property type="entry name" value="Glyco_trans_19"/>
</dbReference>
<organism evidence="8">
    <name type="scientific">hydrothermal vent metagenome</name>
    <dbReference type="NCBI Taxonomy" id="652676"/>
    <lineage>
        <taxon>unclassified sequences</taxon>
        <taxon>metagenomes</taxon>
        <taxon>ecological metagenomes</taxon>
    </lineage>
</organism>
<dbReference type="EC" id="2.4.1.182" evidence="1"/>
<evidence type="ECO:0000313" key="8">
    <source>
        <dbReference type="EMBL" id="SFV59085.1"/>
    </source>
</evidence>
<evidence type="ECO:0000256" key="5">
    <source>
        <dbReference type="ARBA" id="ARBA00022679"/>
    </source>
</evidence>
<dbReference type="GO" id="GO:0016020">
    <property type="term" value="C:membrane"/>
    <property type="evidence" value="ECO:0007669"/>
    <property type="project" value="GOC"/>
</dbReference>
<dbReference type="PANTHER" id="PTHR30372">
    <property type="entry name" value="LIPID-A-DISACCHARIDE SYNTHASE"/>
    <property type="match status" value="1"/>
</dbReference>
<keyword evidence="2" id="KW-0444">Lipid biosynthesis</keyword>
<dbReference type="EMBL" id="FPHB01000045">
    <property type="protein sequence ID" value="SFV59085.1"/>
    <property type="molecule type" value="Genomic_DNA"/>
</dbReference>
<proteinExistence type="predicted"/>
<dbReference type="NCBIfam" id="TIGR00215">
    <property type="entry name" value="lpxB"/>
    <property type="match status" value="1"/>
</dbReference>
<keyword evidence="6" id="KW-0443">Lipid metabolism</keyword>
<keyword evidence="5 8" id="KW-0808">Transferase</keyword>
<dbReference type="GO" id="GO:0005543">
    <property type="term" value="F:phospholipid binding"/>
    <property type="evidence" value="ECO:0007669"/>
    <property type="project" value="TreeGrafter"/>
</dbReference>
<name>A0A1W1C013_9ZZZZ</name>
<protein>
    <recommendedName>
        <fullName evidence="1">lipid-A-disaccharide synthase</fullName>
        <ecNumber evidence="1">2.4.1.182</ecNumber>
    </recommendedName>
</protein>
<accession>A0A1W1C013</accession>